<evidence type="ECO:0000313" key="1">
    <source>
        <dbReference type="EMBL" id="KDR51051.1"/>
    </source>
</evidence>
<protein>
    <submittedName>
        <fullName evidence="1">Uncharacterized protein</fullName>
    </submittedName>
</protein>
<dbReference type="AlphaFoldDB" id="A0A069QMI9"/>
<gene>
    <name evidence="1" type="ORF">HMPREF1991_02884</name>
</gene>
<reference evidence="1 2" key="1">
    <citation type="submission" date="2013-08" db="EMBL/GenBank/DDBJ databases">
        <authorList>
            <person name="Weinstock G."/>
            <person name="Sodergren E."/>
            <person name="Wylie T."/>
            <person name="Fulton L."/>
            <person name="Fulton R."/>
            <person name="Fronick C."/>
            <person name="O'Laughlin M."/>
            <person name="Godfrey J."/>
            <person name="Miner T."/>
            <person name="Herter B."/>
            <person name="Appelbaum E."/>
            <person name="Cordes M."/>
            <person name="Lek S."/>
            <person name="Wollam A."/>
            <person name="Pepin K.H."/>
            <person name="Palsikar V.B."/>
            <person name="Mitreva M."/>
            <person name="Wilson R.K."/>
        </authorList>
    </citation>
    <scope>NUCLEOTIDE SEQUENCE [LARGE SCALE GENOMIC DNA]</scope>
    <source>
        <strain evidence="1 2">ATCC 15930</strain>
    </source>
</reference>
<proteinExistence type="predicted"/>
<keyword evidence="2" id="KW-1185">Reference proteome</keyword>
<dbReference type="Proteomes" id="UP000027442">
    <property type="component" value="Unassembled WGS sequence"/>
</dbReference>
<name>A0A069QMI9_HOYLO</name>
<dbReference type="HOGENOM" id="CLU_3156296_0_0_10"/>
<comment type="caution">
    <text evidence="1">The sequence shown here is derived from an EMBL/GenBank/DDBJ whole genome shotgun (WGS) entry which is preliminary data.</text>
</comment>
<organism evidence="1 2">
    <name type="scientific">Hoylesella loescheii DSM 19665 = JCM 12249 = ATCC 15930</name>
    <dbReference type="NCBI Taxonomy" id="1122985"/>
    <lineage>
        <taxon>Bacteria</taxon>
        <taxon>Pseudomonadati</taxon>
        <taxon>Bacteroidota</taxon>
        <taxon>Bacteroidia</taxon>
        <taxon>Bacteroidales</taxon>
        <taxon>Prevotellaceae</taxon>
        <taxon>Hoylesella</taxon>
    </lineage>
</organism>
<sequence>MAIQVACTLSVDSLTGQQVNKLVGKSWFFNFPSFLLCASKRQQVGNAH</sequence>
<accession>A0A069QMI9</accession>
<dbReference type="EMBL" id="JNGW01000124">
    <property type="protein sequence ID" value="KDR51051.1"/>
    <property type="molecule type" value="Genomic_DNA"/>
</dbReference>
<dbReference type="PATRIC" id="fig|1122985.7.peg.2981"/>
<evidence type="ECO:0000313" key="2">
    <source>
        <dbReference type="Proteomes" id="UP000027442"/>
    </source>
</evidence>